<dbReference type="GeneID" id="106467130"/>
<comment type="cofactor">
    <cofactor evidence="6">
        <name>Ca(2+)</name>
        <dbReference type="ChEBI" id="CHEBI:29108"/>
    </cofactor>
    <text evidence="6">Binds 2 calcium ions per subunit.</text>
</comment>
<dbReference type="RefSeq" id="XP_013782906.1">
    <property type="nucleotide sequence ID" value="XM_013927452.2"/>
</dbReference>
<dbReference type="Gene3D" id="2.60.120.200">
    <property type="match status" value="1"/>
</dbReference>
<evidence type="ECO:0000313" key="8">
    <source>
        <dbReference type="Proteomes" id="UP000694941"/>
    </source>
</evidence>
<evidence type="ECO:0000313" key="9">
    <source>
        <dbReference type="RefSeq" id="XP_013782906.1"/>
    </source>
</evidence>
<dbReference type="PROSITE" id="PS51828">
    <property type="entry name" value="PTX_2"/>
    <property type="match status" value="1"/>
</dbReference>
<dbReference type="InterPro" id="IPR001759">
    <property type="entry name" value="PTX_dom"/>
</dbReference>
<comment type="caution">
    <text evidence="5">Lacks conserved residue(s) required for the propagation of feature annotation.</text>
</comment>
<dbReference type="Pfam" id="PF00354">
    <property type="entry name" value="Pentaxin"/>
    <property type="match status" value="1"/>
</dbReference>
<evidence type="ECO:0000256" key="6">
    <source>
        <dbReference type="RuleBase" id="RU362112"/>
    </source>
</evidence>
<dbReference type="SMART" id="SM00159">
    <property type="entry name" value="PTX"/>
    <property type="match status" value="1"/>
</dbReference>
<comment type="subcellular location">
    <subcellularLocation>
        <location evidence="6">Secreted</location>
    </subcellularLocation>
</comment>
<gene>
    <name evidence="9" type="primary">LOC106467130</name>
</gene>
<organism evidence="8 9">
    <name type="scientific">Limulus polyphemus</name>
    <name type="common">Atlantic horseshoe crab</name>
    <dbReference type="NCBI Taxonomy" id="6850"/>
    <lineage>
        <taxon>Eukaryota</taxon>
        <taxon>Metazoa</taxon>
        <taxon>Ecdysozoa</taxon>
        <taxon>Arthropoda</taxon>
        <taxon>Chelicerata</taxon>
        <taxon>Merostomata</taxon>
        <taxon>Xiphosura</taxon>
        <taxon>Limulidae</taxon>
        <taxon>Limulus</taxon>
    </lineage>
</organism>
<keyword evidence="4" id="KW-0325">Glycoprotein</keyword>
<keyword evidence="2 6" id="KW-0106">Calcium</keyword>
<protein>
    <recommendedName>
        <fullName evidence="6">Pentraxin family member</fullName>
    </recommendedName>
</protein>
<evidence type="ECO:0000256" key="1">
    <source>
        <dbReference type="ARBA" id="ARBA00022723"/>
    </source>
</evidence>
<dbReference type="InterPro" id="IPR051360">
    <property type="entry name" value="Neuronal_Pentraxin_Related"/>
</dbReference>
<evidence type="ECO:0000256" key="5">
    <source>
        <dbReference type="PROSITE-ProRule" id="PRU01172"/>
    </source>
</evidence>
<reference evidence="9" key="1">
    <citation type="submission" date="2025-08" db="UniProtKB">
        <authorList>
            <consortium name="RefSeq"/>
        </authorList>
    </citation>
    <scope>IDENTIFICATION</scope>
    <source>
        <tissue evidence="9">Muscle</tissue>
    </source>
</reference>
<comment type="similarity">
    <text evidence="6">Belongs to the pentraxin family.</text>
</comment>
<evidence type="ECO:0000256" key="3">
    <source>
        <dbReference type="ARBA" id="ARBA00023157"/>
    </source>
</evidence>
<dbReference type="PANTHER" id="PTHR19277:SF161">
    <property type="entry name" value="LAMININ G DOMAIN-CONTAINING PROTEIN"/>
    <property type="match status" value="1"/>
</dbReference>
<dbReference type="InterPro" id="IPR013320">
    <property type="entry name" value="ConA-like_dom_sf"/>
</dbReference>
<feature type="chain" id="PRO_5045010798" description="Pentraxin family member" evidence="6">
    <location>
        <begin position="25"/>
        <end position="241"/>
    </location>
</feature>
<keyword evidence="3" id="KW-1015">Disulfide bond</keyword>
<dbReference type="PANTHER" id="PTHR19277">
    <property type="entry name" value="PENTRAXIN"/>
    <property type="match status" value="1"/>
</dbReference>
<evidence type="ECO:0000256" key="2">
    <source>
        <dbReference type="ARBA" id="ARBA00022837"/>
    </source>
</evidence>
<dbReference type="PRINTS" id="PR00895">
    <property type="entry name" value="PENTAXIN"/>
</dbReference>
<evidence type="ECO:0000259" key="7">
    <source>
        <dbReference type="PROSITE" id="PS51828"/>
    </source>
</evidence>
<dbReference type="SUPFAM" id="SSF49899">
    <property type="entry name" value="Concanavalin A-like lectins/glucanases"/>
    <property type="match status" value="1"/>
</dbReference>
<name>A0ABM1BIX9_LIMPO</name>
<comment type="subunit">
    <text evidence="6">Homopentamer. Pentaxin (or pentraxin) have a discoid arrangement of 5 non-covalently bound subunits.</text>
</comment>
<evidence type="ECO:0000256" key="4">
    <source>
        <dbReference type="ARBA" id="ARBA00023180"/>
    </source>
</evidence>
<keyword evidence="8" id="KW-1185">Reference proteome</keyword>
<feature type="domain" description="Pentraxin (PTX)" evidence="7">
    <location>
        <begin position="30"/>
        <end position="240"/>
    </location>
</feature>
<keyword evidence="1 6" id="KW-0479">Metal-binding</keyword>
<sequence length="241" mass="27469">MRVSMAPSIRVTVIFAFLWLLTWASKECEASTKIVFPPSDNKSFPRLVMVGTLPTLREFTLCYWFKVHRLDRRLHIFSYAHESQANEIVSFIDDEVVGIAVSDGANLQVSCPYYLRPGKWHHICYFWSSWEGEASLIIDNFGCHGNKTGMAKGTKIRPKGVVVVGQDQDKPGAGFVVDDSFEGEVSELHFWDSALRSEQALRLYKFADKSEEHLQGNLIRWVKTPFHVYDGVIVSSNENFE</sequence>
<dbReference type="Proteomes" id="UP000694941">
    <property type="component" value="Unplaced"/>
</dbReference>
<accession>A0ABM1BIX9</accession>
<keyword evidence="6" id="KW-0732">Signal</keyword>
<feature type="signal peptide" evidence="6">
    <location>
        <begin position="1"/>
        <end position="24"/>
    </location>
</feature>
<proteinExistence type="inferred from homology"/>